<dbReference type="GO" id="GO:0038023">
    <property type="term" value="F:signaling receptor activity"/>
    <property type="evidence" value="ECO:0007669"/>
    <property type="project" value="TreeGrafter"/>
</dbReference>
<dbReference type="AlphaFoldDB" id="A0A5N5MF24"/>
<feature type="binding site" evidence="6">
    <location>
        <position position="147"/>
    </location>
    <ligand>
        <name>Zn(2+)</name>
        <dbReference type="ChEBI" id="CHEBI:29105"/>
    </ligand>
</feature>
<feature type="binding site" evidence="6">
    <location>
        <position position="291"/>
    </location>
    <ligand>
        <name>Zn(2+)</name>
        <dbReference type="ChEBI" id="CHEBI:29105"/>
    </ligand>
</feature>
<reference evidence="8 9" key="1">
    <citation type="submission" date="2019-06" db="EMBL/GenBank/DDBJ databases">
        <title>A chromosome-scale genome assembly of the striped catfish, Pangasianodon hypophthalmus.</title>
        <authorList>
            <person name="Wen M."/>
            <person name="Zahm M."/>
            <person name="Roques C."/>
            <person name="Cabau C."/>
            <person name="Klopp C."/>
            <person name="Donnadieu C."/>
            <person name="Jouanno E."/>
            <person name="Avarre J.-C."/>
            <person name="Campet M."/>
            <person name="Ha T.T.T."/>
            <person name="Dugue R."/>
            <person name="Lampietro C."/>
            <person name="Louis A."/>
            <person name="Herpin A."/>
            <person name="Echchiki A."/>
            <person name="Berthelot C."/>
            <person name="Parey E."/>
            <person name="Roest-Crollius H."/>
            <person name="Braasch I."/>
            <person name="Postlethwait J."/>
            <person name="Bobe J."/>
            <person name="Montfort J."/>
            <person name="Bouchez O."/>
            <person name="Begum T."/>
            <person name="Schartl M."/>
            <person name="Guiguen Y."/>
        </authorList>
    </citation>
    <scope>NUCLEOTIDE SEQUENCE [LARGE SCALE GENOMIC DNA]</scope>
    <source>
        <strain evidence="8 9">Indonesia</strain>
        <tissue evidence="8">Blood</tissue>
    </source>
</reference>
<evidence type="ECO:0000256" key="5">
    <source>
        <dbReference type="ARBA" id="ARBA00023136"/>
    </source>
</evidence>
<evidence type="ECO:0000313" key="9">
    <source>
        <dbReference type="Proteomes" id="UP000327468"/>
    </source>
</evidence>
<evidence type="ECO:0000313" key="8">
    <source>
        <dbReference type="EMBL" id="KAB5553582.1"/>
    </source>
</evidence>
<feature type="transmembrane region" description="Helical" evidence="7">
    <location>
        <begin position="126"/>
        <end position="150"/>
    </location>
</feature>
<sequence>MRAHQSAVCLIQTERFCSVLCCMLHVVCVCVCMCVYVCVCVCVGFVCAMAYLNGPRLLDWANSPPHLQFNRYVLTGYRPISSVQDCIRSLFYLHNELGNIYTHGIPLLCFLVLLPLNMPWSQISVTWLGVVHFLACLSPQLGSVLYHLFMNHEGGEPVYKKLLTLDMCGICMITTLGALPIVYSTLLCYPLLRGAALLAYIALSSYAIHCAVTARSSVRRLRSFAGQALFRFFFLGLRWVGVGGGSPTSLRHFLTMEALAVLGGVINIARVPERFCPGLFDYWCNSHQIMHVLVVGSILSLHWGVLDDLLWINIYDCPAD</sequence>
<dbReference type="InterPro" id="IPR004254">
    <property type="entry name" value="AdipoR/HlyIII-related"/>
</dbReference>
<evidence type="ECO:0000256" key="2">
    <source>
        <dbReference type="ARBA" id="ARBA00007018"/>
    </source>
</evidence>
<gene>
    <name evidence="8" type="ORF">PHYPO_G00040250</name>
</gene>
<feature type="transmembrane region" description="Helical" evidence="7">
    <location>
        <begin position="162"/>
        <end position="183"/>
    </location>
</feature>
<feature type="transmembrane region" description="Helical" evidence="7">
    <location>
        <begin position="100"/>
        <end position="120"/>
    </location>
</feature>
<keyword evidence="6" id="KW-0479">Metal-binding</keyword>
<evidence type="ECO:0000256" key="6">
    <source>
        <dbReference type="PIRSR" id="PIRSR604254-1"/>
    </source>
</evidence>
<evidence type="ECO:0000256" key="3">
    <source>
        <dbReference type="ARBA" id="ARBA00022692"/>
    </source>
</evidence>
<evidence type="ECO:0000256" key="4">
    <source>
        <dbReference type="ARBA" id="ARBA00022989"/>
    </source>
</evidence>
<evidence type="ECO:0008006" key="10">
    <source>
        <dbReference type="Google" id="ProtNLM"/>
    </source>
</evidence>
<name>A0A5N5MF24_PANHP</name>
<comment type="subcellular location">
    <subcellularLocation>
        <location evidence="1">Membrane</location>
        <topology evidence="1">Multi-pass membrane protein</topology>
    </subcellularLocation>
</comment>
<dbReference type="GO" id="GO:0016020">
    <property type="term" value="C:membrane"/>
    <property type="evidence" value="ECO:0007669"/>
    <property type="project" value="UniProtKB-SubCell"/>
</dbReference>
<evidence type="ECO:0000256" key="7">
    <source>
        <dbReference type="SAM" id="Phobius"/>
    </source>
</evidence>
<feature type="transmembrane region" description="Helical" evidence="7">
    <location>
        <begin position="23"/>
        <end position="52"/>
    </location>
</feature>
<accession>A0A5N5MF24</accession>
<dbReference type="PANTHER" id="PTHR20855:SF138">
    <property type="entry name" value="PROGESTIN AND ADIPOQ RECEPTOR FAMILY MEMBER 4"/>
    <property type="match status" value="1"/>
</dbReference>
<feature type="transmembrane region" description="Helical" evidence="7">
    <location>
        <begin position="224"/>
        <end position="241"/>
    </location>
</feature>
<organism evidence="8 9">
    <name type="scientific">Pangasianodon hypophthalmus</name>
    <name type="common">Striped catfish</name>
    <name type="synonym">Helicophagus hypophthalmus</name>
    <dbReference type="NCBI Taxonomy" id="310915"/>
    <lineage>
        <taxon>Eukaryota</taxon>
        <taxon>Metazoa</taxon>
        <taxon>Chordata</taxon>
        <taxon>Craniata</taxon>
        <taxon>Vertebrata</taxon>
        <taxon>Euteleostomi</taxon>
        <taxon>Actinopterygii</taxon>
        <taxon>Neopterygii</taxon>
        <taxon>Teleostei</taxon>
        <taxon>Ostariophysi</taxon>
        <taxon>Siluriformes</taxon>
        <taxon>Pangasiidae</taxon>
        <taxon>Pangasianodon</taxon>
    </lineage>
</organism>
<proteinExistence type="inferred from homology"/>
<comment type="caution">
    <text evidence="8">The sequence shown here is derived from an EMBL/GenBank/DDBJ whole genome shotgun (WGS) entry which is preliminary data.</text>
</comment>
<keyword evidence="9" id="KW-1185">Reference proteome</keyword>
<keyword evidence="4 7" id="KW-1133">Transmembrane helix</keyword>
<protein>
    <recommendedName>
        <fullName evidence="10">Progestin and adipoQ receptor family member IVa</fullName>
    </recommendedName>
</protein>
<dbReference type="PANTHER" id="PTHR20855">
    <property type="entry name" value="ADIPOR/PROGESTIN RECEPTOR-RELATED"/>
    <property type="match status" value="1"/>
</dbReference>
<feature type="transmembrane region" description="Helical" evidence="7">
    <location>
        <begin position="253"/>
        <end position="269"/>
    </location>
</feature>
<keyword evidence="5 7" id="KW-0472">Membrane</keyword>
<evidence type="ECO:0000256" key="1">
    <source>
        <dbReference type="ARBA" id="ARBA00004141"/>
    </source>
</evidence>
<feature type="binding site" evidence="6">
    <location>
        <position position="287"/>
    </location>
    <ligand>
        <name>Zn(2+)</name>
        <dbReference type="ChEBI" id="CHEBI:29105"/>
    </ligand>
</feature>
<feature type="transmembrane region" description="Helical" evidence="7">
    <location>
        <begin position="289"/>
        <end position="306"/>
    </location>
</feature>
<comment type="similarity">
    <text evidence="2">Belongs to the ADIPOR family.</text>
</comment>
<dbReference type="EMBL" id="VFJC01000014">
    <property type="protein sequence ID" value="KAB5553582.1"/>
    <property type="molecule type" value="Genomic_DNA"/>
</dbReference>
<keyword evidence="3 7" id="KW-0812">Transmembrane</keyword>
<dbReference type="GO" id="GO:0046872">
    <property type="term" value="F:metal ion binding"/>
    <property type="evidence" value="ECO:0007669"/>
    <property type="project" value="UniProtKB-KW"/>
</dbReference>
<keyword evidence="6" id="KW-0862">Zinc</keyword>
<dbReference type="Pfam" id="PF03006">
    <property type="entry name" value="HlyIII"/>
    <property type="match status" value="1"/>
</dbReference>
<dbReference type="Proteomes" id="UP000327468">
    <property type="component" value="Chromosome 13"/>
</dbReference>